<dbReference type="NCBIfam" id="TIGR02684">
    <property type="entry name" value="dnstrm_HI1420"/>
    <property type="match status" value="1"/>
</dbReference>
<comment type="caution">
    <text evidence="1">The sequence shown here is derived from an EMBL/GenBank/DDBJ whole genome shotgun (WGS) entry which is preliminary data.</text>
</comment>
<accession>A0A6P1DRV1</accession>
<dbReference type="AlphaFoldDB" id="A0A6P1DRV1"/>
<evidence type="ECO:0000313" key="1">
    <source>
        <dbReference type="EMBL" id="NEX20997.1"/>
    </source>
</evidence>
<protein>
    <submittedName>
        <fullName evidence="1">Putative addiction module antidote protein</fullName>
    </submittedName>
</protein>
<reference evidence="1 2" key="2">
    <citation type="submission" date="2020-02" db="EMBL/GenBank/DDBJ databases">
        <title>Genome sequences of Thiorhodococcus mannitoliphagus and Thiorhodococcus minor, purple sulfur photosynthetic bacteria in the gammaproteobacterial family, Chromatiaceae.</title>
        <authorList>
            <person name="Aviles F.A."/>
            <person name="Meyer T.E."/>
            <person name="Kyndt J.A."/>
        </authorList>
    </citation>
    <scope>NUCLEOTIDE SEQUENCE [LARGE SCALE GENOMIC DNA]</scope>
    <source>
        <strain evidence="1 2">DSM 18266</strain>
    </source>
</reference>
<evidence type="ECO:0000313" key="2">
    <source>
        <dbReference type="Proteomes" id="UP000471640"/>
    </source>
</evidence>
<dbReference type="RefSeq" id="WP_164654102.1">
    <property type="nucleotide sequence ID" value="NZ_JAAIJR010000042.1"/>
</dbReference>
<gene>
    <name evidence="1" type="ORF">G3480_11855</name>
</gene>
<name>A0A6P1DRV1_9GAMM</name>
<dbReference type="Pfam" id="PF21716">
    <property type="entry name" value="dnstrm_HI1420"/>
    <property type="match status" value="1"/>
</dbReference>
<dbReference type="GO" id="GO:0003677">
    <property type="term" value="F:DNA binding"/>
    <property type="evidence" value="ECO:0007669"/>
    <property type="project" value="InterPro"/>
</dbReference>
<dbReference type="SUPFAM" id="SSF47413">
    <property type="entry name" value="lambda repressor-like DNA-binding domains"/>
    <property type="match status" value="1"/>
</dbReference>
<reference evidence="2" key="1">
    <citation type="journal article" date="2020" name="Microbiol. Resour. Announc.">
        <title>Draft Genome Sequences of Thiorhodococcus mannitoliphagus and Thiorhodococcus minor, Purple Sulfur Photosynthetic Bacteria in the Gammaproteobacterial Family Chromatiaceae.</title>
        <authorList>
            <person name="Aviles F.A."/>
            <person name="Meyer T.E."/>
            <person name="Kyndt J.A."/>
        </authorList>
    </citation>
    <scope>NUCLEOTIDE SEQUENCE [LARGE SCALE GENOMIC DNA]</scope>
    <source>
        <strain evidence="2">DSM 18266</strain>
    </source>
</reference>
<dbReference type="InterPro" id="IPR010982">
    <property type="entry name" value="Lambda_DNA-bd_dom_sf"/>
</dbReference>
<dbReference type="PANTHER" id="PTHR40275">
    <property type="entry name" value="SSL7038 PROTEIN"/>
    <property type="match status" value="1"/>
</dbReference>
<dbReference type="InterPro" id="IPR001387">
    <property type="entry name" value="Cro/C1-type_HTH"/>
</dbReference>
<sequence length="126" mass="13517">MAETFSRWDSADYLNTEEDIRLYLEACIEEDPGDGSLIRHALGDVARARNFSALAREVGVSREGLRKALSAEGNPSFALVLKMARALGLELHLTQRVIERPSARGSGAQPAGVNASAAQLLAGHES</sequence>
<dbReference type="EMBL" id="JAAIJR010000042">
    <property type="protein sequence ID" value="NEX20997.1"/>
    <property type="molecule type" value="Genomic_DNA"/>
</dbReference>
<keyword evidence="2" id="KW-1185">Reference proteome</keyword>
<dbReference type="CDD" id="cd00093">
    <property type="entry name" value="HTH_XRE"/>
    <property type="match status" value="1"/>
</dbReference>
<dbReference type="InterPro" id="IPR014057">
    <property type="entry name" value="HI1420"/>
</dbReference>
<organism evidence="1 2">
    <name type="scientific">Thiorhodococcus mannitoliphagus</name>
    <dbReference type="NCBI Taxonomy" id="329406"/>
    <lineage>
        <taxon>Bacteria</taxon>
        <taxon>Pseudomonadati</taxon>
        <taxon>Pseudomonadota</taxon>
        <taxon>Gammaproteobacteria</taxon>
        <taxon>Chromatiales</taxon>
        <taxon>Chromatiaceae</taxon>
        <taxon>Thiorhodococcus</taxon>
    </lineage>
</organism>
<proteinExistence type="predicted"/>
<dbReference type="Gene3D" id="1.10.260.40">
    <property type="entry name" value="lambda repressor-like DNA-binding domains"/>
    <property type="match status" value="1"/>
</dbReference>
<dbReference type="PANTHER" id="PTHR40275:SF1">
    <property type="entry name" value="SSL7038 PROTEIN"/>
    <property type="match status" value="1"/>
</dbReference>
<dbReference type="Proteomes" id="UP000471640">
    <property type="component" value="Unassembled WGS sequence"/>
</dbReference>